<evidence type="ECO:0000259" key="4">
    <source>
        <dbReference type="PROSITE" id="PS50240"/>
    </source>
</evidence>
<sequence length="741" mass="87544">MYCERRFFYFFNTILIISIISKSFCQNQNQNLNPITVQVEEIKFPAQNIGEDFVRRTDCREEFKPFLASIVVMMERDDIDEDRKKRKNFKIENFYLESVCSGLIISERHVLTVKDCRSVTDIYNQHRQQYVVYGGRNLSEWNDLEFPAYKIHWIRGFEEFTDPTVFEREKDDYYDDDDEQIKDKSLELVVYQLDKKEYGIASMPRLPFGEHIDAGGGNPFHGIRTKECYQLGYGWKLGDRKEIPKEFYMPLISFQFCRLMDPYFNEQKLFCAGQLKPWLKDVDVETIGDNDFGGPLFCKVDGNTFEPCSEDGWVAIDPRYKLQFGYNYFISLKYYANYIKYELDQYHIYNKTSKELRDGYYDIIKHCFFTTNSQINQSKFLQQTFKEILFIDEPNQNESNRDHHYNRNQFQSQKNNFVLVVGEDNQNKRFNVKHQLKTFSSLSSRNSAMKFDRKRKQKFDPFKSITDRKPSINKWKFMALVFVLDEKNSILRLKCTAVVLSERFLLTSADCFYDFGANKNLSNLKVLFGGFTIKQWRSFRKCCVRTIADILIYDDQQPANKNQSNNQNLAIIRIDERIEFGEEIEQVPLALDKNENDPSRINEQNVTTKNLNITEEDYVIERKTCLNLRYGPQFDGRLVEFILPLLNNDQCVTQNQSFQSEQQICAGFLPPWNNRTISLKHYLSDAGSPLFCRINKRYSLIGIENLPKQTIKIESLDPSEHLRFLTNVLKFLDWIQTNGCV</sequence>
<protein>
    <recommendedName>
        <fullName evidence="4">Peptidase S1 domain-containing protein</fullName>
    </recommendedName>
</protein>
<dbReference type="AlphaFoldDB" id="A0A834RH13"/>
<feature type="domain" description="Peptidase S1" evidence="4">
    <location>
        <begin position="48"/>
        <end position="344"/>
    </location>
</feature>
<evidence type="ECO:0000256" key="3">
    <source>
        <dbReference type="SAM" id="SignalP"/>
    </source>
</evidence>
<dbReference type="PROSITE" id="PS50240">
    <property type="entry name" value="TRYPSIN_DOM"/>
    <property type="match status" value="2"/>
</dbReference>
<dbReference type="SUPFAM" id="SSF50494">
    <property type="entry name" value="Trypsin-like serine proteases"/>
    <property type="match status" value="2"/>
</dbReference>
<reference evidence="6" key="3">
    <citation type="submission" date="2022-06" db="UniProtKB">
        <authorList>
            <consortium name="EnsemblMetazoa"/>
        </authorList>
    </citation>
    <scope>IDENTIFICATION</scope>
</reference>
<dbReference type="Pfam" id="PF00089">
    <property type="entry name" value="Trypsin"/>
    <property type="match status" value="1"/>
</dbReference>
<reference evidence="7" key="1">
    <citation type="journal article" date="2020" name="PLoS Negl. Trop. Dis.">
        <title>High-quality nuclear genome for Sarcoptes scabiei-A critical resource for a neglected parasite.</title>
        <authorList>
            <person name="Korhonen P.K."/>
            <person name="Gasser R.B."/>
            <person name="Ma G."/>
            <person name="Wang T."/>
            <person name="Stroehlein A.J."/>
            <person name="Young N.D."/>
            <person name="Ang C.S."/>
            <person name="Fernando D.D."/>
            <person name="Lu H.C."/>
            <person name="Taylor S."/>
            <person name="Reynolds S.L."/>
            <person name="Mofiz E."/>
            <person name="Najaraj S.H."/>
            <person name="Gowda H."/>
            <person name="Madugundu A."/>
            <person name="Renuse S."/>
            <person name="Holt D."/>
            <person name="Pandey A."/>
            <person name="Papenfuss A.T."/>
            <person name="Fischer K."/>
        </authorList>
    </citation>
    <scope>NUCLEOTIDE SEQUENCE [LARGE SCALE GENOMIC DNA]</scope>
</reference>
<dbReference type="EnsemblMetazoa" id="SSS_8996s_mrna">
    <property type="protein sequence ID" value="KAF7496398.1"/>
    <property type="gene ID" value="SSS_8996"/>
</dbReference>
<evidence type="ECO:0000313" key="6">
    <source>
        <dbReference type="EnsemblMetazoa" id="KAF7496398.1"/>
    </source>
</evidence>
<evidence type="ECO:0000256" key="2">
    <source>
        <dbReference type="ARBA" id="ARBA00024195"/>
    </source>
</evidence>
<feature type="domain" description="Peptidase S1" evidence="4">
    <location>
        <begin position="464"/>
        <end position="740"/>
    </location>
</feature>
<evidence type="ECO:0000313" key="5">
    <source>
        <dbReference type="EMBL" id="KAF7496398.1"/>
    </source>
</evidence>
<dbReference type="PANTHER" id="PTHR24256">
    <property type="entry name" value="TRYPTASE-RELATED"/>
    <property type="match status" value="1"/>
</dbReference>
<keyword evidence="7" id="KW-1185">Reference proteome</keyword>
<keyword evidence="1" id="KW-1015">Disulfide bond</keyword>
<dbReference type="EMBL" id="WVUK01000009">
    <property type="protein sequence ID" value="KAF7496398.1"/>
    <property type="molecule type" value="Genomic_DNA"/>
</dbReference>
<dbReference type="Proteomes" id="UP000070412">
    <property type="component" value="Unassembled WGS sequence"/>
</dbReference>
<dbReference type="InterPro" id="IPR043504">
    <property type="entry name" value="Peptidase_S1_PA_chymotrypsin"/>
</dbReference>
<reference evidence="5" key="2">
    <citation type="submission" date="2020-01" db="EMBL/GenBank/DDBJ databases">
        <authorList>
            <person name="Korhonen P.K.K."/>
            <person name="Guangxu M.G."/>
            <person name="Wang T.W."/>
            <person name="Stroehlein A.J.S."/>
            <person name="Young N.D."/>
            <person name="Ang C.-S.A."/>
            <person name="Fernando D.W.F."/>
            <person name="Lu H.L."/>
            <person name="Taylor S.T."/>
            <person name="Ehtesham M.E.M."/>
            <person name="Najaraj S.H.N."/>
            <person name="Harsha G.H.G."/>
            <person name="Madugundu A.M."/>
            <person name="Renuse S.R."/>
            <person name="Holt D.H."/>
            <person name="Pandey A.P."/>
            <person name="Papenfuss A.P."/>
            <person name="Gasser R.B.G."/>
            <person name="Fischer K.F."/>
        </authorList>
    </citation>
    <scope>NUCLEOTIDE SEQUENCE</scope>
    <source>
        <strain evidence="5">SSS_KF_BRIS2020</strain>
    </source>
</reference>
<keyword evidence="3" id="KW-0732">Signal</keyword>
<dbReference type="SMART" id="SM00020">
    <property type="entry name" value="Tryp_SPc"/>
    <property type="match status" value="1"/>
</dbReference>
<accession>A0A834RH13</accession>
<gene>
    <name evidence="5" type="ORF">SSS_8996</name>
</gene>
<evidence type="ECO:0000256" key="1">
    <source>
        <dbReference type="ARBA" id="ARBA00023157"/>
    </source>
</evidence>
<feature type="chain" id="PRO_5038316158" description="Peptidase S1 domain-containing protein" evidence="3">
    <location>
        <begin position="26"/>
        <end position="741"/>
    </location>
</feature>
<feature type="signal peptide" evidence="3">
    <location>
        <begin position="1"/>
        <end position="25"/>
    </location>
</feature>
<dbReference type="InterPro" id="IPR009003">
    <property type="entry name" value="Peptidase_S1_PA"/>
</dbReference>
<dbReference type="GO" id="GO:0006508">
    <property type="term" value="P:proteolysis"/>
    <property type="evidence" value="ECO:0007669"/>
    <property type="project" value="InterPro"/>
</dbReference>
<dbReference type="InterPro" id="IPR051487">
    <property type="entry name" value="Ser/Thr_Proteases_Immune/Dev"/>
</dbReference>
<dbReference type="GO" id="GO:0004252">
    <property type="term" value="F:serine-type endopeptidase activity"/>
    <property type="evidence" value="ECO:0007669"/>
    <property type="project" value="InterPro"/>
</dbReference>
<organism evidence="5">
    <name type="scientific">Sarcoptes scabiei</name>
    <name type="common">Itch mite</name>
    <name type="synonym">Acarus scabiei</name>
    <dbReference type="NCBI Taxonomy" id="52283"/>
    <lineage>
        <taxon>Eukaryota</taxon>
        <taxon>Metazoa</taxon>
        <taxon>Ecdysozoa</taxon>
        <taxon>Arthropoda</taxon>
        <taxon>Chelicerata</taxon>
        <taxon>Arachnida</taxon>
        <taxon>Acari</taxon>
        <taxon>Acariformes</taxon>
        <taxon>Sarcoptiformes</taxon>
        <taxon>Astigmata</taxon>
        <taxon>Psoroptidia</taxon>
        <taxon>Sarcoptoidea</taxon>
        <taxon>Sarcoptidae</taxon>
        <taxon>Sarcoptinae</taxon>
        <taxon>Sarcoptes</taxon>
    </lineage>
</organism>
<name>A0A834RH13_SARSC</name>
<dbReference type="InterPro" id="IPR001254">
    <property type="entry name" value="Trypsin_dom"/>
</dbReference>
<evidence type="ECO:0000313" key="7">
    <source>
        <dbReference type="Proteomes" id="UP000070412"/>
    </source>
</evidence>
<comment type="similarity">
    <text evidence="2">Belongs to the peptidase S1 family. CLIP subfamily.</text>
</comment>
<proteinExistence type="inferred from homology"/>
<dbReference type="Gene3D" id="2.40.10.10">
    <property type="entry name" value="Trypsin-like serine proteases"/>
    <property type="match status" value="3"/>
</dbReference>